<reference evidence="1 2" key="1">
    <citation type="journal article" date="2015" name="G3 (Bethesda)">
        <title>Insights into Ongoing Evolution of the Hexachlorocyclohexane Catabolic Pathway from Comparative Genomics of Ten Sphingomonadaceae Strains.</title>
        <authorList>
            <person name="Pearce S.L."/>
            <person name="Oakeshott J.G."/>
            <person name="Pandey G."/>
        </authorList>
    </citation>
    <scope>NUCLEOTIDE SEQUENCE [LARGE SCALE GENOMIC DNA]</scope>
    <source>
        <strain evidence="1 2">LL01</strain>
    </source>
</reference>
<name>A0A0J7Y4M0_9SPHN</name>
<accession>A0A0J7Y4M0</accession>
<comment type="caution">
    <text evidence="1">The sequence shown here is derived from an EMBL/GenBank/DDBJ whole genome shotgun (WGS) entry which is preliminary data.</text>
</comment>
<dbReference type="AlphaFoldDB" id="A0A0J7Y4M0"/>
<dbReference type="STRING" id="1420583.V473_10950"/>
<gene>
    <name evidence="1" type="ORF">V473_10950</name>
</gene>
<dbReference type="Proteomes" id="UP000052232">
    <property type="component" value="Unassembled WGS sequence"/>
</dbReference>
<sequence>MRDVYRSPFFNGKHAREDFPRFWMMVTTGSAIDHDAPIEVIADYACGSASTAVD</sequence>
<dbReference type="EMBL" id="JACT01000001">
    <property type="protein sequence ID" value="KMS58871.1"/>
    <property type="molecule type" value="Genomic_DNA"/>
</dbReference>
<evidence type="ECO:0000313" key="1">
    <source>
        <dbReference type="EMBL" id="KMS58871.1"/>
    </source>
</evidence>
<evidence type="ECO:0000313" key="2">
    <source>
        <dbReference type="Proteomes" id="UP000052232"/>
    </source>
</evidence>
<organism evidence="1 2">
    <name type="scientific">Sphingobium cupriresistens LL01</name>
    <dbReference type="NCBI Taxonomy" id="1420583"/>
    <lineage>
        <taxon>Bacteria</taxon>
        <taxon>Pseudomonadati</taxon>
        <taxon>Pseudomonadota</taxon>
        <taxon>Alphaproteobacteria</taxon>
        <taxon>Sphingomonadales</taxon>
        <taxon>Sphingomonadaceae</taxon>
        <taxon>Sphingobium</taxon>
    </lineage>
</organism>
<keyword evidence="2" id="KW-1185">Reference proteome</keyword>
<protein>
    <submittedName>
        <fullName evidence="1">Uncharacterized protein</fullName>
    </submittedName>
</protein>
<proteinExistence type="predicted"/>